<protein>
    <recommendedName>
        <fullName evidence="1">Exocyst complex component 5</fullName>
    </recommendedName>
    <alternativeName>
        <fullName evidence="2">Exocyst complex component Sec10</fullName>
    </alternativeName>
</protein>
<reference evidence="4 5" key="1">
    <citation type="submission" date="2018-11" db="EMBL/GenBank/DDBJ databases">
        <authorList>
            <consortium name="Pathogen Informatics"/>
        </authorList>
    </citation>
    <scope>NUCLEOTIDE SEQUENCE [LARGE SCALE GENOMIC DNA]</scope>
    <source>
        <strain>Denwood</strain>
        <strain evidence="5">Zambia</strain>
    </source>
</reference>
<dbReference type="EMBL" id="UZAL01040062">
    <property type="protein sequence ID" value="VDP76447.1"/>
    <property type="molecule type" value="Genomic_DNA"/>
</dbReference>
<dbReference type="GO" id="GO:0006893">
    <property type="term" value="P:Golgi to plasma membrane transport"/>
    <property type="evidence" value="ECO:0007669"/>
    <property type="project" value="TreeGrafter"/>
</dbReference>
<evidence type="ECO:0000313" key="4">
    <source>
        <dbReference type="EMBL" id="VDP76447.1"/>
    </source>
</evidence>
<dbReference type="GO" id="GO:0000145">
    <property type="term" value="C:exocyst"/>
    <property type="evidence" value="ECO:0007669"/>
    <property type="project" value="TreeGrafter"/>
</dbReference>
<dbReference type="Pfam" id="PF20667">
    <property type="entry name" value="Sec10_N"/>
    <property type="match status" value="1"/>
</dbReference>
<dbReference type="PANTHER" id="PTHR12100">
    <property type="entry name" value="SEC10"/>
    <property type="match status" value="1"/>
</dbReference>
<dbReference type="InterPro" id="IPR048625">
    <property type="entry name" value="Sec10_N"/>
</dbReference>
<feature type="domain" description="Exocyst complex component Sec10 N-terminal" evidence="3">
    <location>
        <begin position="22"/>
        <end position="97"/>
    </location>
</feature>
<proteinExistence type="predicted"/>
<name>A0A183PV21_9TREM</name>
<dbReference type="AlphaFoldDB" id="A0A183PV21"/>
<dbReference type="PANTHER" id="PTHR12100:SF0">
    <property type="entry name" value="EXOCYST COMPLEX COMPONENT 5"/>
    <property type="match status" value="1"/>
</dbReference>
<evidence type="ECO:0000256" key="1">
    <source>
        <dbReference type="ARBA" id="ARBA00017524"/>
    </source>
</evidence>
<keyword evidence="5" id="KW-1185">Reference proteome</keyword>
<dbReference type="GO" id="GO:0006887">
    <property type="term" value="P:exocytosis"/>
    <property type="evidence" value="ECO:0007669"/>
    <property type="project" value="TreeGrafter"/>
</dbReference>
<accession>A0A183PV21</accession>
<gene>
    <name evidence="4" type="ORF">SMTD_LOCUS18207</name>
</gene>
<evidence type="ECO:0000256" key="2">
    <source>
        <dbReference type="ARBA" id="ARBA00031471"/>
    </source>
</evidence>
<evidence type="ECO:0000313" key="5">
    <source>
        <dbReference type="Proteomes" id="UP000269396"/>
    </source>
</evidence>
<dbReference type="Proteomes" id="UP000269396">
    <property type="component" value="Unassembled WGS sequence"/>
</dbReference>
<dbReference type="InterPro" id="IPR009976">
    <property type="entry name" value="Sec10-like"/>
</dbReference>
<organism evidence="4 5">
    <name type="scientific">Schistosoma mattheei</name>
    <dbReference type="NCBI Taxonomy" id="31246"/>
    <lineage>
        <taxon>Eukaryota</taxon>
        <taxon>Metazoa</taxon>
        <taxon>Spiralia</taxon>
        <taxon>Lophotrochozoa</taxon>
        <taxon>Platyhelminthes</taxon>
        <taxon>Trematoda</taxon>
        <taxon>Digenea</taxon>
        <taxon>Strigeidida</taxon>
        <taxon>Schistosomatoidea</taxon>
        <taxon>Schistosomatidae</taxon>
        <taxon>Schistosoma</taxon>
    </lineage>
</organism>
<dbReference type="STRING" id="31246.A0A183PV21"/>
<sequence>MLKYYGCLIVYYETKRFLNQVKCREDERSFHSAIERLKKDLTDLSQQFCKLDTEVHMVSGKLVHLGDQLERKNLPRKRIEEARDLILEFYKFWGFGGGSVTNVVSAQSDEAQTIDPNKIHFKDITRCLVSSEKLIMTLFLRPDSVLMQLMHSLFTTKLKVCQINDSYTLPNIIVGSTLLETRSLFELHCHVICFNHFYFQHPFINFQPTLMFEDLILRTE</sequence>
<evidence type="ECO:0000259" key="3">
    <source>
        <dbReference type="Pfam" id="PF20667"/>
    </source>
</evidence>